<dbReference type="AlphaFoldDB" id="A0A7Y7WAD6"/>
<sequence length="340" mass="37301">MTTSPLQAAEKILLVAPHRLGDTLFATPGIRALRQAKPHAQIDAVALSALSHELLAHNSCINTLYTAKERPIAQLAAEYDAVLPLQNINKVTEYLKDVPGVLMLPRYEGAFHYSENFYRFVLQQLPSAAEFPAGPYELNVNAQDKADADRLLKSIPAAPEPFVIALHMGCHQISKKGQRFLYKLFPFLMTKDTRSWSFKCFDQLVQRLLTQHPAVHIVLTGSSSEAFAADALTAHPHILNLIGKTNVGQLAAVLQRCQLLLTGDTGPMHVACAVDRPMVLLCGKTDPAQTGPYPMHSHHSIIRKDGMDNISVDEVYQAVVRYLPEASTKRAAVATPSTVA</sequence>
<dbReference type="Proteomes" id="UP000582981">
    <property type="component" value="Unassembled WGS sequence"/>
</dbReference>
<proteinExistence type="predicted"/>
<gene>
    <name evidence="3" type="ORF">HX829_04345</name>
</gene>
<dbReference type="Pfam" id="PF01075">
    <property type="entry name" value="Glyco_transf_9"/>
    <property type="match status" value="1"/>
</dbReference>
<keyword evidence="2 3" id="KW-0808">Transferase</keyword>
<reference evidence="3 4" key="1">
    <citation type="submission" date="2020-04" db="EMBL/GenBank/DDBJ databases">
        <title>Molecular characterization of pseudomonads from Agaricus bisporus reveal novel blotch 2 pathogens in Western Europe.</title>
        <authorList>
            <person name="Taparia T."/>
            <person name="Krijger M."/>
            <person name="Haynes E."/>
            <person name="Elpinstone J.G."/>
            <person name="Noble R."/>
            <person name="Van Der Wolf J."/>
        </authorList>
    </citation>
    <scope>NUCLEOTIDE SEQUENCE [LARGE SCALE GENOMIC DNA]</scope>
    <source>
        <strain evidence="3 4">F1001</strain>
    </source>
</reference>
<protein>
    <submittedName>
        <fullName evidence="3">Glycosyltransferase family 9 protein</fullName>
    </submittedName>
</protein>
<dbReference type="EMBL" id="JACAPU010000005">
    <property type="protein sequence ID" value="NWB45715.1"/>
    <property type="molecule type" value="Genomic_DNA"/>
</dbReference>
<dbReference type="InterPro" id="IPR051199">
    <property type="entry name" value="LPS_LOS_Heptosyltrfase"/>
</dbReference>
<evidence type="ECO:0000256" key="1">
    <source>
        <dbReference type="ARBA" id="ARBA00022676"/>
    </source>
</evidence>
<evidence type="ECO:0000313" key="3">
    <source>
        <dbReference type="EMBL" id="NWB45715.1"/>
    </source>
</evidence>
<dbReference type="Gene3D" id="3.40.50.2000">
    <property type="entry name" value="Glycogen Phosphorylase B"/>
    <property type="match status" value="2"/>
</dbReference>
<dbReference type="PANTHER" id="PTHR30160">
    <property type="entry name" value="TETRAACYLDISACCHARIDE 4'-KINASE-RELATED"/>
    <property type="match status" value="1"/>
</dbReference>
<accession>A0A7Y7WAD6</accession>
<dbReference type="GO" id="GO:0009244">
    <property type="term" value="P:lipopolysaccharide core region biosynthetic process"/>
    <property type="evidence" value="ECO:0007669"/>
    <property type="project" value="TreeGrafter"/>
</dbReference>
<evidence type="ECO:0000256" key="2">
    <source>
        <dbReference type="ARBA" id="ARBA00022679"/>
    </source>
</evidence>
<dbReference type="GO" id="GO:0008713">
    <property type="term" value="F:ADP-heptose-lipopolysaccharide heptosyltransferase activity"/>
    <property type="evidence" value="ECO:0007669"/>
    <property type="project" value="TreeGrafter"/>
</dbReference>
<dbReference type="CDD" id="cd03789">
    <property type="entry name" value="GT9_LPS_heptosyltransferase"/>
    <property type="match status" value="1"/>
</dbReference>
<name>A0A7Y7WAD6_9PSED</name>
<organism evidence="3 4">
    <name type="scientific">Pseudomonas gingeri</name>
    <dbReference type="NCBI Taxonomy" id="117681"/>
    <lineage>
        <taxon>Bacteria</taxon>
        <taxon>Pseudomonadati</taxon>
        <taxon>Pseudomonadota</taxon>
        <taxon>Gammaproteobacteria</taxon>
        <taxon>Pseudomonadales</taxon>
        <taxon>Pseudomonadaceae</taxon>
        <taxon>Pseudomonas</taxon>
    </lineage>
</organism>
<comment type="caution">
    <text evidence="3">The sequence shown here is derived from an EMBL/GenBank/DDBJ whole genome shotgun (WGS) entry which is preliminary data.</text>
</comment>
<dbReference type="RefSeq" id="WP_177143415.1">
    <property type="nucleotide sequence ID" value="NZ_JACAPU010000005.1"/>
</dbReference>
<dbReference type="SUPFAM" id="SSF53756">
    <property type="entry name" value="UDP-Glycosyltransferase/glycogen phosphorylase"/>
    <property type="match status" value="1"/>
</dbReference>
<dbReference type="GO" id="GO:0005829">
    <property type="term" value="C:cytosol"/>
    <property type="evidence" value="ECO:0007669"/>
    <property type="project" value="TreeGrafter"/>
</dbReference>
<dbReference type="InterPro" id="IPR002201">
    <property type="entry name" value="Glyco_trans_9"/>
</dbReference>
<evidence type="ECO:0000313" key="4">
    <source>
        <dbReference type="Proteomes" id="UP000582981"/>
    </source>
</evidence>
<keyword evidence="1" id="KW-0328">Glycosyltransferase</keyword>